<keyword evidence="6" id="KW-1185">Reference proteome</keyword>
<evidence type="ECO:0000313" key="6">
    <source>
        <dbReference type="Proteomes" id="UP000030665"/>
    </source>
</evidence>
<dbReference type="Gene3D" id="3.30.160.20">
    <property type="match status" value="2"/>
</dbReference>
<accession>A0A077YVZ3</accession>
<dbReference type="GO" id="GO:0003725">
    <property type="term" value="F:double-stranded RNA binding"/>
    <property type="evidence" value="ECO:0007669"/>
    <property type="project" value="TreeGrafter"/>
</dbReference>
<dbReference type="InterPro" id="IPR014720">
    <property type="entry name" value="dsRBD_dom"/>
</dbReference>
<reference evidence="5" key="1">
    <citation type="submission" date="2014-01" db="EMBL/GenBank/DDBJ databases">
        <authorList>
            <person name="Aslett M."/>
        </authorList>
    </citation>
    <scope>NUCLEOTIDE SEQUENCE</scope>
</reference>
<dbReference type="PROSITE" id="PS50137">
    <property type="entry name" value="DS_RBD"/>
    <property type="match status" value="2"/>
</dbReference>
<evidence type="ECO:0000256" key="2">
    <source>
        <dbReference type="PROSITE-ProRule" id="PRU00266"/>
    </source>
</evidence>
<proteinExistence type="predicted"/>
<name>A0A077YVZ3_TRITR</name>
<dbReference type="Proteomes" id="UP000030665">
    <property type="component" value="Unassembled WGS sequence"/>
</dbReference>
<dbReference type="STRING" id="36087.A0A077YVZ3"/>
<evidence type="ECO:0000259" key="4">
    <source>
        <dbReference type="PROSITE" id="PS50137"/>
    </source>
</evidence>
<keyword evidence="1 2" id="KW-0694">RNA-binding</keyword>
<dbReference type="GO" id="GO:0070920">
    <property type="term" value="P:regulation of regulatory ncRNA processing"/>
    <property type="evidence" value="ECO:0007669"/>
    <property type="project" value="TreeGrafter"/>
</dbReference>
<dbReference type="InterPro" id="IPR051247">
    <property type="entry name" value="RLC_Component"/>
</dbReference>
<dbReference type="PANTHER" id="PTHR46205:SF3">
    <property type="entry name" value="LOQUACIOUS, ISOFORM B"/>
    <property type="match status" value="1"/>
</dbReference>
<dbReference type="SUPFAM" id="SSF54768">
    <property type="entry name" value="dsRNA-binding domain-like"/>
    <property type="match status" value="2"/>
</dbReference>
<dbReference type="SMART" id="SM00358">
    <property type="entry name" value="DSRM"/>
    <property type="match status" value="2"/>
</dbReference>
<organism evidence="5 6">
    <name type="scientific">Trichuris trichiura</name>
    <name type="common">Whipworm</name>
    <name type="synonym">Trichocephalus trichiurus</name>
    <dbReference type="NCBI Taxonomy" id="36087"/>
    <lineage>
        <taxon>Eukaryota</taxon>
        <taxon>Metazoa</taxon>
        <taxon>Ecdysozoa</taxon>
        <taxon>Nematoda</taxon>
        <taxon>Enoplea</taxon>
        <taxon>Dorylaimia</taxon>
        <taxon>Trichinellida</taxon>
        <taxon>Trichuridae</taxon>
        <taxon>Trichuris</taxon>
    </lineage>
</organism>
<dbReference type="GO" id="GO:0016442">
    <property type="term" value="C:RISC complex"/>
    <property type="evidence" value="ECO:0007669"/>
    <property type="project" value="TreeGrafter"/>
</dbReference>
<feature type="compositionally biased region" description="Polar residues" evidence="3">
    <location>
        <begin position="223"/>
        <end position="234"/>
    </location>
</feature>
<dbReference type="EMBL" id="HG805812">
    <property type="protein sequence ID" value="CDW51939.1"/>
    <property type="molecule type" value="Genomic_DNA"/>
</dbReference>
<dbReference type="GO" id="GO:0035197">
    <property type="term" value="F:siRNA binding"/>
    <property type="evidence" value="ECO:0007669"/>
    <property type="project" value="TreeGrafter"/>
</dbReference>
<feature type="domain" description="DRBM" evidence="4">
    <location>
        <begin position="123"/>
        <end position="198"/>
    </location>
</feature>
<dbReference type="PANTHER" id="PTHR46205">
    <property type="entry name" value="LOQUACIOUS, ISOFORM B"/>
    <property type="match status" value="1"/>
</dbReference>
<evidence type="ECO:0000313" key="5">
    <source>
        <dbReference type="EMBL" id="CDW51939.1"/>
    </source>
</evidence>
<evidence type="ECO:0000256" key="1">
    <source>
        <dbReference type="ARBA" id="ARBA00022884"/>
    </source>
</evidence>
<dbReference type="GO" id="GO:0070578">
    <property type="term" value="C:RISC-loading complex"/>
    <property type="evidence" value="ECO:0007669"/>
    <property type="project" value="TreeGrafter"/>
</dbReference>
<feature type="region of interest" description="Disordered" evidence="3">
    <location>
        <begin position="212"/>
        <end position="234"/>
    </location>
</feature>
<feature type="domain" description="DRBM" evidence="4">
    <location>
        <begin position="8"/>
        <end position="76"/>
    </location>
</feature>
<dbReference type="OrthoDB" id="10056847at2759"/>
<protein>
    <submittedName>
        <fullName evidence="5">Ribosome biogenesis protein BOP1</fullName>
    </submittedName>
</protein>
<reference evidence="5" key="2">
    <citation type="submission" date="2014-03" db="EMBL/GenBank/DDBJ databases">
        <title>The whipworm genome and dual-species transcriptomics of an intimate host-pathogen interaction.</title>
        <authorList>
            <person name="Foth B.J."/>
            <person name="Tsai I.J."/>
            <person name="Reid A.J."/>
            <person name="Bancroft A.J."/>
            <person name="Nichol S."/>
            <person name="Tracey A."/>
            <person name="Holroyd N."/>
            <person name="Cotton J.A."/>
            <person name="Stanley E.J."/>
            <person name="Zarowiecki M."/>
            <person name="Liu J.Z."/>
            <person name="Huckvale T."/>
            <person name="Cooper P.J."/>
            <person name="Grencis R.K."/>
            <person name="Berriman M."/>
        </authorList>
    </citation>
    <scope>NUCLEOTIDE SEQUENCE [LARGE SCALE GENOMIC DNA]</scope>
</reference>
<dbReference type="GO" id="GO:0005737">
    <property type="term" value="C:cytoplasm"/>
    <property type="evidence" value="ECO:0007669"/>
    <property type="project" value="TreeGrafter"/>
</dbReference>
<gene>
    <name evidence="5" type="ORF">TTRE_0000019801</name>
</gene>
<dbReference type="Pfam" id="PF00035">
    <property type="entry name" value="dsrm"/>
    <property type="match status" value="2"/>
</dbReference>
<dbReference type="GO" id="GO:0030422">
    <property type="term" value="P:siRNA processing"/>
    <property type="evidence" value="ECO:0007669"/>
    <property type="project" value="TreeGrafter"/>
</dbReference>
<dbReference type="GO" id="GO:0005634">
    <property type="term" value="C:nucleus"/>
    <property type="evidence" value="ECO:0007669"/>
    <property type="project" value="TreeGrafter"/>
</dbReference>
<evidence type="ECO:0000256" key="3">
    <source>
        <dbReference type="SAM" id="MobiDB-lite"/>
    </source>
</evidence>
<dbReference type="AlphaFoldDB" id="A0A077YVZ3"/>
<sequence length="331" mass="36318">METQKQKSVISFLFELCNRNKLTVSFEQIHQELRPNNEILFFVRVSAGDFLGSGFGKNLKVAKARASLQLLQKVIHGDAFKSWGIPGDTKEEALKFLGTLSCGTEKDAAPQTTGGDGRVAKRTPIAVLNELCMKRGYSPPHYEDVFQNIMRNDDPSANNQRAFFVKAVLGPFARIGTGPTKKAAKQAAAEALLQALSNFCDQDLGAIFREDEELGPREDDVSGENTEGSPTSLFVSGENGLTLQGLKDLDLDNLPAESSCAQLLEQVLPMETAPFAFYHLRTGDGVVAELALFDRKEVYFGRGETLVKAMDDAALKFLRVLKEHVIANSEQ</sequence>